<dbReference type="SUPFAM" id="SSF54862">
    <property type="entry name" value="4Fe-4S ferredoxins"/>
    <property type="match status" value="1"/>
</dbReference>
<dbReference type="Pfam" id="PF12838">
    <property type="entry name" value="Fer4_7"/>
    <property type="match status" value="1"/>
</dbReference>
<dbReference type="Proteomes" id="UP000070184">
    <property type="component" value="Unassembled WGS sequence"/>
</dbReference>
<accession>A0A133U8G9</accession>
<sequence length="169" mass="18854">MSESSEAENEQWRKTGILRPEDVDLPDEGKLEDNAIAVIECPQKIPCNPCEENCPVGAIKLEDLNAIPKVDTEKCTGCSICVQQCPGLAIFMVEYTGDDKCEITIPYEFELPEEGEEIEALNRKGEKVCIGNVTDTLPREKSVGDTPTLTIEVPREFANIVRSIRRKNR</sequence>
<evidence type="ECO:0000259" key="2">
    <source>
        <dbReference type="PROSITE" id="PS51379"/>
    </source>
</evidence>
<evidence type="ECO:0000313" key="3">
    <source>
        <dbReference type="EMBL" id="KXA90492.1"/>
    </source>
</evidence>
<organism evidence="3 4">
    <name type="scientific">candidate division MSBL1 archaeon SCGC-AAA259B11</name>
    <dbReference type="NCBI Taxonomy" id="1698260"/>
    <lineage>
        <taxon>Archaea</taxon>
        <taxon>Methanobacteriati</taxon>
        <taxon>Methanobacteriota</taxon>
        <taxon>candidate division MSBL1</taxon>
    </lineage>
</organism>
<dbReference type="PROSITE" id="PS51379">
    <property type="entry name" value="4FE4S_FER_2"/>
    <property type="match status" value="1"/>
</dbReference>
<dbReference type="EMBL" id="LHXK01000004">
    <property type="protein sequence ID" value="KXA90492.1"/>
    <property type="molecule type" value="Genomic_DNA"/>
</dbReference>
<name>A0A133U8G9_9EURY</name>
<dbReference type="Gene3D" id="3.30.70.20">
    <property type="match status" value="1"/>
</dbReference>
<keyword evidence="4" id="KW-1185">Reference proteome</keyword>
<gene>
    <name evidence="3" type="ORF">AKJ61_00575</name>
</gene>
<comment type="caution">
    <text evidence="3">The sequence shown here is derived from an EMBL/GenBank/DDBJ whole genome shotgun (WGS) entry which is preliminary data.</text>
</comment>
<dbReference type="PROSITE" id="PS00198">
    <property type="entry name" value="4FE4S_FER_1"/>
    <property type="match status" value="1"/>
</dbReference>
<proteinExistence type="predicted"/>
<dbReference type="AlphaFoldDB" id="A0A133U8G9"/>
<protein>
    <recommendedName>
        <fullName evidence="2">4Fe-4S ferredoxin-type domain-containing protein</fullName>
    </recommendedName>
</protein>
<dbReference type="InterPro" id="IPR017896">
    <property type="entry name" value="4Fe4S_Fe-S-bd"/>
</dbReference>
<dbReference type="InterPro" id="IPR017900">
    <property type="entry name" value="4Fe4S_Fe_S_CS"/>
</dbReference>
<feature type="domain" description="4Fe-4S ferredoxin-type" evidence="2">
    <location>
        <begin position="66"/>
        <end position="95"/>
    </location>
</feature>
<evidence type="ECO:0000256" key="1">
    <source>
        <dbReference type="SAM" id="MobiDB-lite"/>
    </source>
</evidence>
<reference evidence="3 4" key="1">
    <citation type="journal article" date="2016" name="Sci. Rep.">
        <title>Metabolic traits of an uncultured archaeal lineage -MSBL1- from brine pools of the Red Sea.</title>
        <authorList>
            <person name="Mwirichia R."/>
            <person name="Alam I."/>
            <person name="Rashid M."/>
            <person name="Vinu M."/>
            <person name="Ba-Alawi W."/>
            <person name="Anthony Kamau A."/>
            <person name="Kamanda Ngugi D."/>
            <person name="Goker M."/>
            <person name="Klenk H.P."/>
            <person name="Bajic V."/>
            <person name="Stingl U."/>
        </authorList>
    </citation>
    <scope>NUCLEOTIDE SEQUENCE [LARGE SCALE GENOMIC DNA]</scope>
    <source>
        <strain evidence="3">SCGC-AAA259B11</strain>
    </source>
</reference>
<feature type="region of interest" description="Disordered" evidence="1">
    <location>
        <begin position="1"/>
        <end position="26"/>
    </location>
</feature>
<evidence type="ECO:0000313" key="4">
    <source>
        <dbReference type="Proteomes" id="UP000070184"/>
    </source>
</evidence>
<dbReference type="GO" id="GO:0016491">
    <property type="term" value="F:oxidoreductase activity"/>
    <property type="evidence" value="ECO:0007669"/>
    <property type="project" value="UniProtKB-ARBA"/>
</dbReference>